<dbReference type="SUPFAM" id="SSF52540">
    <property type="entry name" value="P-loop containing nucleoside triphosphate hydrolases"/>
    <property type="match status" value="1"/>
</dbReference>
<comment type="similarity">
    <text evidence="16">Belongs to the AAA ATPase family.</text>
</comment>
<dbReference type="Gene3D" id="1.20.58.760">
    <property type="entry name" value="Peptidase M41"/>
    <property type="match status" value="1"/>
</dbReference>
<evidence type="ECO:0000313" key="19">
    <source>
        <dbReference type="EMBL" id="OGF58730.1"/>
    </source>
</evidence>
<accession>A0A1F5V5P8</accession>
<dbReference type="InterPro" id="IPR003959">
    <property type="entry name" value="ATPase_AAA_core"/>
</dbReference>
<keyword evidence="10 15" id="KW-0067">ATP-binding</keyword>
<evidence type="ECO:0000259" key="18">
    <source>
        <dbReference type="SMART" id="SM00382"/>
    </source>
</evidence>
<evidence type="ECO:0000256" key="7">
    <source>
        <dbReference type="ARBA" id="ARBA00022741"/>
    </source>
</evidence>
<sequence length="642" mass="71510">MSGSGRKTKNEDTKGVIELKALIIWILVIITLIVAYGLLTRDQMQKMNLKYGDFLDRISKGEIKSITFSGYEIEGEFHNSHKFKSTSPTTEYGDLIKWARQKGIIIEAKKPKQQSFFSILIFALPFVLLLVFIVIFLRQMQSGSSKAISFGKSRAKLFGENQKKVTFNDVAGAEEAKEELKEVIEYLKNPGKFKKLGGKIPKGILLEGSPGTGKTLLAKAIAGEASVPFFSVSGSDFVEMFVGVGASRVRDLFDQGKKNAPCIIFIDEIDAVGRHRGIVIGGGQEEREQTLNQLLFEMDGFESNEGIIVVAATNRPDVLDHALLRPGRFDRRIEVTMPDVRGREGILKVHIRQVPLDEKVDLTIIARGTPGFSGADLANLVNEAALNAARYNRKKVLQEDFEFAKDKVMMGTERKTMVINDAERKIVAYHEAGHAIVAYKIPEADPIHKVTIIPRGKAIGLTQQIPLDDKYNYSKQYLLALISVLLGGRISEELFLGQMTTGAANDLERATELARRMVCEWGMSETFGPLAFGKNEDETPMSSDHHFKRIYSQATAQKIDKEIKKIIEESYGRAKNIIEEAREKVILIAENLLEREVLDAGQIKMLCENGALADLIKDSESAAEEKNEKEMPINPVLTLNEN</sequence>
<dbReference type="Gene3D" id="3.40.50.300">
    <property type="entry name" value="P-loop containing nucleotide triphosphate hydrolases"/>
    <property type="match status" value="1"/>
</dbReference>
<dbReference type="HAMAP" id="MF_01458">
    <property type="entry name" value="FtsH"/>
    <property type="match status" value="1"/>
</dbReference>
<dbReference type="GO" id="GO:0006508">
    <property type="term" value="P:proteolysis"/>
    <property type="evidence" value="ECO:0007669"/>
    <property type="project" value="UniProtKB-KW"/>
</dbReference>
<feature type="binding site" evidence="15">
    <location>
        <begin position="208"/>
        <end position="215"/>
    </location>
    <ligand>
        <name>ATP</name>
        <dbReference type="ChEBI" id="CHEBI:30616"/>
    </ligand>
</feature>
<keyword evidence="6 15" id="KW-0479">Metal-binding</keyword>
<dbReference type="PROSITE" id="PS00674">
    <property type="entry name" value="AAA"/>
    <property type="match status" value="1"/>
</dbReference>
<evidence type="ECO:0000256" key="11">
    <source>
        <dbReference type="ARBA" id="ARBA00022989"/>
    </source>
</evidence>
<keyword evidence="5 15" id="KW-0812">Transmembrane</keyword>
<dbReference type="InterPro" id="IPR000642">
    <property type="entry name" value="Peptidase_M41"/>
</dbReference>
<dbReference type="Pfam" id="PF00004">
    <property type="entry name" value="AAA"/>
    <property type="match status" value="1"/>
</dbReference>
<dbReference type="STRING" id="1817863.A2Y62_13125"/>
<keyword evidence="4 15" id="KW-0645">Protease</keyword>
<dbReference type="Pfam" id="PF06480">
    <property type="entry name" value="FtsH_ext"/>
    <property type="match status" value="1"/>
</dbReference>
<dbReference type="GO" id="GO:0051301">
    <property type="term" value="P:cell division"/>
    <property type="evidence" value="ECO:0007669"/>
    <property type="project" value="UniProtKB-KW"/>
</dbReference>
<dbReference type="FunFam" id="1.20.58.760:FF:000001">
    <property type="entry name" value="ATP-dependent zinc metalloprotease FtsH"/>
    <property type="match status" value="1"/>
</dbReference>
<evidence type="ECO:0000256" key="6">
    <source>
        <dbReference type="ARBA" id="ARBA00022723"/>
    </source>
</evidence>
<dbReference type="Proteomes" id="UP000178943">
    <property type="component" value="Unassembled WGS sequence"/>
</dbReference>
<dbReference type="FunFam" id="3.40.50.300:FF:000001">
    <property type="entry name" value="ATP-dependent zinc metalloprotease FtsH"/>
    <property type="match status" value="1"/>
</dbReference>
<feature type="compositionally biased region" description="Basic and acidic residues" evidence="17">
    <location>
        <begin position="622"/>
        <end position="631"/>
    </location>
</feature>
<dbReference type="InterPro" id="IPR037219">
    <property type="entry name" value="Peptidase_M41-like"/>
</dbReference>
<reference evidence="19 20" key="1">
    <citation type="journal article" date="2016" name="Nat. Commun.">
        <title>Thousands of microbial genomes shed light on interconnected biogeochemical processes in an aquifer system.</title>
        <authorList>
            <person name="Anantharaman K."/>
            <person name="Brown C.T."/>
            <person name="Hug L.A."/>
            <person name="Sharon I."/>
            <person name="Castelle C.J."/>
            <person name="Probst A.J."/>
            <person name="Thomas B.C."/>
            <person name="Singh A."/>
            <person name="Wilkins M.J."/>
            <person name="Karaoz U."/>
            <person name="Brodie E.L."/>
            <person name="Williams K.H."/>
            <person name="Hubbard S.S."/>
            <person name="Banfield J.F."/>
        </authorList>
    </citation>
    <scope>NUCLEOTIDE SEQUENCE [LARGE SCALE GENOMIC DNA]</scope>
</reference>
<evidence type="ECO:0000256" key="3">
    <source>
        <dbReference type="ARBA" id="ARBA00022475"/>
    </source>
</evidence>
<evidence type="ECO:0000256" key="10">
    <source>
        <dbReference type="ARBA" id="ARBA00022840"/>
    </source>
</evidence>
<dbReference type="InterPro" id="IPR027417">
    <property type="entry name" value="P-loop_NTPase"/>
</dbReference>
<comment type="caution">
    <text evidence="19">The sequence shown here is derived from an EMBL/GenBank/DDBJ whole genome shotgun (WGS) entry which is preliminary data.</text>
</comment>
<comment type="cofactor">
    <cofactor evidence="15">
        <name>Zn(2+)</name>
        <dbReference type="ChEBI" id="CHEBI:29105"/>
    </cofactor>
    <text evidence="15">Binds 1 zinc ion per subunit.</text>
</comment>
<dbReference type="GO" id="GO:0005886">
    <property type="term" value="C:plasma membrane"/>
    <property type="evidence" value="ECO:0007669"/>
    <property type="project" value="UniProtKB-SubCell"/>
</dbReference>
<comment type="function">
    <text evidence="15">Acts as a processive, ATP-dependent zinc metallopeptidase for both cytoplasmic and membrane proteins. Plays a role in the quality control of integral membrane proteins.</text>
</comment>
<keyword evidence="12 15" id="KW-0482">Metalloprotease</keyword>
<feature type="binding site" evidence="15">
    <location>
        <position position="430"/>
    </location>
    <ligand>
        <name>Zn(2+)</name>
        <dbReference type="ChEBI" id="CHEBI:29105"/>
        <note>catalytic</note>
    </ligand>
</feature>
<feature type="binding site" evidence="15">
    <location>
        <position position="434"/>
    </location>
    <ligand>
        <name>Zn(2+)</name>
        <dbReference type="ChEBI" id="CHEBI:29105"/>
        <note>catalytic</note>
    </ligand>
</feature>
<comment type="subunit">
    <text evidence="15">Homohexamer.</text>
</comment>
<evidence type="ECO:0000256" key="12">
    <source>
        <dbReference type="ARBA" id="ARBA00023049"/>
    </source>
</evidence>
<dbReference type="NCBIfam" id="TIGR01241">
    <property type="entry name" value="FtsH_fam"/>
    <property type="match status" value="1"/>
</dbReference>
<dbReference type="PANTHER" id="PTHR23076">
    <property type="entry name" value="METALLOPROTEASE M41 FTSH"/>
    <property type="match status" value="1"/>
</dbReference>
<organism evidence="19 20">
    <name type="scientific">Candidatus Fischerbacteria bacterium RBG_13_37_8</name>
    <dbReference type="NCBI Taxonomy" id="1817863"/>
    <lineage>
        <taxon>Bacteria</taxon>
        <taxon>Candidatus Fischeribacteriota</taxon>
    </lineage>
</organism>
<keyword evidence="19" id="KW-0131">Cell cycle</keyword>
<dbReference type="InterPro" id="IPR041569">
    <property type="entry name" value="AAA_lid_3"/>
</dbReference>
<evidence type="ECO:0000256" key="17">
    <source>
        <dbReference type="SAM" id="MobiDB-lite"/>
    </source>
</evidence>
<dbReference type="GO" id="GO:0005524">
    <property type="term" value="F:ATP binding"/>
    <property type="evidence" value="ECO:0007669"/>
    <property type="project" value="UniProtKB-UniRule"/>
</dbReference>
<dbReference type="GO" id="GO:0016887">
    <property type="term" value="F:ATP hydrolysis activity"/>
    <property type="evidence" value="ECO:0007669"/>
    <property type="project" value="UniProtKB-UniRule"/>
</dbReference>
<gene>
    <name evidence="15" type="primary">ftsH</name>
    <name evidence="19" type="ORF">A2Y62_13125</name>
</gene>
<feature type="transmembrane region" description="Helical" evidence="15">
    <location>
        <begin position="116"/>
        <end position="137"/>
    </location>
</feature>
<dbReference type="GO" id="GO:0030163">
    <property type="term" value="P:protein catabolic process"/>
    <property type="evidence" value="ECO:0007669"/>
    <property type="project" value="UniProtKB-UniRule"/>
</dbReference>
<comment type="similarity">
    <text evidence="14 15">In the central section; belongs to the AAA ATPase family.</text>
</comment>
<dbReference type="InterPro" id="IPR003593">
    <property type="entry name" value="AAA+_ATPase"/>
</dbReference>
<comment type="subcellular location">
    <subcellularLocation>
        <location evidence="15">Cell membrane</location>
        <topology evidence="15">Multi-pass membrane protein</topology>
        <orientation evidence="15">Cytoplasmic side</orientation>
    </subcellularLocation>
    <subcellularLocation>
        <location evidence="1">Membrane</location>
    </subcellularLocation>
</comment>
<evidence type="ECO:0000256" key="9">
    <source>
        <dbReference type="ARBA" id="ARBA00022833"/>
    </source>
</evidence>
<feature type="transmembrane region" description="Helical" evidence="15">
    <location>
        <begin position="20"/>
        <end position="39"/>
    </location>
</feature>
<comment type="similarity">
    <text evidence="2 15">In the C-terminal section; belongs to the peptidase M41 family.</text>
</comment>
<evidence type="ECO:0000313" key="20">
    <source>
        <dbReference type="Proteomes" id="UP000178943"/>
    </source>
</evidence>
<dbReference type="Pfam" id="PF17862">
    <property type="entry name" value="AAA_lid_3"/>
    <property type="match status" value="1"/>
</dbReference>
<keyword evidence="11 15" id="KW-1133">Transmembrane helix</keyword>
<feature type="binding site" evidence="15">
    <location>
        <position position="506"/>
    </location>
    <ligand>
        <name>Zn(2+)</name>
        <dbReference type="ChEBI" id="CHEBI:29105"/>
        <note>catalytic</note>
    </ligand>
</feature>
<dbReference type="InterPro" id="IPR003960">
    <property type="entry name" value="ATPase_AAA_CS"/>
</dbReference>
<keyword evidence="8 15" id="KW-0378">Hydrolase</keyword>
<evidence type="ECO:0000256" key="1">
    <source>
        <dbReference type="ARBA" id="ARBA00004370"/>
    </source>
</evidence>
<dbReference type="GO" id="GO:0008270">
    <property type="term" value="F:zinc ion binding"/>
    <property type="evidence" value="ECO:0007669"/>
    <property type="project" value="UniProtKB-UniRule"/>
</dbReference>
<evidence type="ECO:0000256" key="2">
    <source>
        <dbReference type="ARBA" id="ARBA00010044"/>
    </source>
</evidence>
<name>A0A1F5V5P8_9BACT</name>
<dbReference type="GO" id="GO:0004222">
    <property type="term" value="F:metalloendopeptidase activity"/>
    <property type="evidence" value="ECO:0007669"/>
    <property type="project" value="InterPro"/>
</dbReference>
<evidence type="ECO:0000256" key="15">
    <source>
        <dbReference type="HAMAP-Rule" id="MF_01458"/>
    </source>
</evidence>
<dbReference type="Pfam" id="PF01434">
    <property type="entry name" value="Peptidase_M41"/>
    <property type="match status" value="1"/>
</dbReference>
<evidence type="ECO:0000256" key="8">
    <source>
        <dbReference type="ARBA" id="ARBA00022801"/>
    </source>
</evidence>
<dbReference type="Gene3D" id="1.10.8.60">
    <property type="match status" value="1"/>
</dbReference>
<evidence type="ECO:0000256" key="5">
    <source>
        <dbReference type="ARBA" id="ARBA00022692"/>
    </source>
</evidence>
<evidence type="ECO:0000256" key="4">
    <source>
        <dbReference type="ARBA" id="ARBA00022670"/>
    </source>
</evidence>
<dbReference type="PANTHER" id="PTHR23076:SF97">
    <property type="entry name" value="ATP-DEPENDENT ZINC METALLOPROTEASE YME1L1"/>
    <property type="match status" value="1"/>
</dbReference>
<dbReference type="SMART" id="SM00382">
    <property type="entry name" value="AAA"/>
    <property type="match status" value="1"/>
</dbReference>
<keyword evidence="9 15" id="KW-0862">Zinc</keyword>
<dbReference type="AlphaFoldDB" id="A0A1F5V5P8"/>
<proteinExistence type="inferred from homology"/>
<dbReference type="FunFam" id="1.10.8.60:FF:000001">
    <property type="entry name" value="ATP-dependent zinc metalloprotease FtsH"/>
    <property type="match status" value="1"/>
</dbReference>
<dbReference type="GO" id="GO:0004176">
    <property type="term" value="F:ATP-dependent peptidase activity"/>
    <property type="evidence" value="ECO:0007669"/>
    <property type="project" value="InterPro"/>
</dbReference>
<keyword evidence="13 15" id="KW-0472">Membrane</keyword>
<dbReference type="Gene3D" id="3.30.720.210">
    <property type="match status" value="1"/>
</dbReference>
<evidence type="ECO:0000256" key="14">
    <source>
        <dbReference type="ARBA" id="ARBA00061570"/>
    </source>
</evidence>
<evidence type="ECO:0000256" key="13">
    <source>
        <dbReference type="ARBA" id="ARBA00023136"/>
    </source>
</evidence>
<dbReference type="SUPFAM" id="SSF140990">
    <property type="entry name" value="FtsH protease domain-like"/>
    <property type="match status" value="1"/>
</dbReference>
<keyword evidence="7 15" id="KW-0547">Nucleotide-binding</keyword>
<feature type="active site" evidence="15">
    <location>
        <position position="431"/>
    </location>
</feature>
<dbReference type="CDD" id="cd19501">
    <property type="entry name" value="RecA-like_FtsH"/>
    <property type="match status" value="1"/>
</dbReference>
<evidence type="ECO:0000256" key="16">
    <source>
        <dbReference type="RuleBase" id="RU003651"/>
    </source>
</evidence>
<dbReference type="EC" id="3.4.24.-" evidence="15"/>
<dbReference type="EMBL" id="MFGW01000233">
    <property type="protein sequence ID" value="OGF58730.1"/>
    <property type="molecule type" value="Genomic_DNA"/>
</dbReference>
<protein>
    <recommendedName>
        <fullName evidence="15">ATP-dependent zinc metalloprotease FtsH</fullName>
        <ecNumber evidence="15">3.4.24.-</ecNumber>
    </recommendedName>
</protein>
<keyword evidence="19" id="KW-0132">Cell division</keyword>
<dbReference type="InterPro" id="IPR005936">
    <property type="entry name" value="FtsH"/>
</dbReference>
<keyword evidence="3 15" id="KW-1003">Cell membrane</keyword>
<feature type="domain" description="AAA+ ATPase" evidence="18">
    <location>
        <begin position="200"/>
        <end position="339"/>
    </location>
</feature>
<feature type="region of interest" description="Disordered" evidence="17">
    <location>
        <begin position="622"/>
        <end position="642"/>
    </location>
</feature>
<dbReference type="InterPro" id="IPR011546">
    <property type="entry name" value="Pept_M41_FtsH_extracell"/>
</dbReference>